<keyword evidence="6" id="KW-0862">Zinc</keyword>
<evidence type="ECO:0000256" key="6">
    <source>
        <dbReference type="PROSITE-ProRule" id="PRU00047"/>
    </source>
</evidence>
<dbReference type="OrthoDB" id="10258141at2759"/>
<dbReference type="InterPro" id="IPR036875">
    <property type="entry name" value="Znf_CCHC_sf"/>
</dbReference>
<dbReference type="GO" id="GO:0005829">
    <property type="term" value="C:cytosol"/>
    <property type="evidence" value="ECO:0007669"/>
    <property type="project" value="GOC"/>
</dbReference>
<dbReference type="GO" id="GO:0008270">
    <property type="term" value="F:zinc ion binding"/>
    <property type="evidence" value="ECO:0007669"/>
    <property type="project" value="UniProtKB-KW"/>
</dbReference>
<dbReference type="GO" id="GO:0030906">
    <property type="term" value="C:retromer, cargo-selective complex"/>
    <property type="evidence" value="ECO:0007669"/>
    <property type="project" value="InterPro"/>
</dbReference>
<gene>
    <name evidence="8" type="primary">VPS35</name>
    <name evidence="8" type="ORF">FJT64_023842</name>
</gene>
<dbReference type="GO" id="GO:0006886">
    <property type="term" value="P:intracellular protein transport"/>
    <property type="evidence" value="ECO:0007669"/>
    <property type="project" value="TreeGrafter"/>
</dbReference>
<dbReference type="AlphaFoldDB" id="A0A6A4WKK0"/>
<sequence length="1074" mass="121103">MPSTPIDDQDRALDDAKSNTKLQAMQMKRALDQGKLMDGLKFASALLGELRTSRLSPKSYYELYMVICDELRNLEVCLMDEFQKGRKPTDLYELVQYAGNIVPRLFLLITVGRVFTKTAPQATRDILHDLVEMCRGVQNPLRGLFLRNYLLQCTKDILPDTEEEGDERTGTVRDSIDFILLNFAEMNKLWVRMQHQGHTRDRERRERERQELRLLVGTNLLRLSQLEAVNVDLYKKTVLPGILEQVVSCRDPISQEYLMECVIQVFPDEFHLATLSSLLRACAELHPGVSVKTIIISLIDRLASFATRDGGSGIPDSVPLFDIFSEQVADVIQNRAGALPAEDMAALQVSLLNLAHKCYHDRLDYVDKVFERTAELLGGVLTNKVAADSALGKELQRLLQIPLDNYDDLTVLQLEHFTPCLQLLDYAARRDVAMHLIERIIEADIRVQEAAQVDSLLTLIGVLVTDQPDAASDFSDDDFNEEQELVGRFLHQMRSEDADQQYLILTSARRHLGAGGRRIKFTLPPLLFKAYRLAQKYHELREQDDKWDKKVGKIFQFCHQTITALVKGEQYDISLRLFLQGAVVAGRVPFANNETVAYEFMSQSNPSASADPRPLASADRRTVLDKGPRSPKILIFRSADRELSSLSPFQRKDGCDRFGSIVRCDRMRDGALEVEFRKSEEAAKALDATRFVFSEGRASGRRLVSIPLTVEPHRSKNSSRGVINCFDLRGVSDEDIADGLADFGVTAARRIMTKRGTVSTNNIILTFDSTDLPSEIRVGYVKVRVRPFVPAPMRCFRCQRFGHTKDNCRGRPTCSKCASQDHTDETCDSETPRCVNCGEGQTPHSAYDRSCPAYVKEKEIMTIKATRNLSFKEAREVYNQSHPKTSYAQKAFTLYEEEISDSKAQLAAITLIIGTLKQMSCFGEENHAPLRTQCALAASKLLKKPDQCRGITTCAHLFWSGLQQDGTELRDGKRVLECLKKGLRVASQCMDPSVQCQLMVELLNSYFYFYAQGNQEITVDMVNQLLDKIREDLPSLEPSDETAQISQHFANTLQHIRAKAAAETAVSFEGLTIE</sequence>
<protein>
    <submittedName>
        <fullName evidence="8">Vacuolar protein sorting-associated protein 35</fullName>
    </submittedName>
</protein>
<dbReference type="PROSITE" id="PS50158">
    <property type="entry name" value="ZF_CCHC"/>
    <property type="match status" value="1"/>
</dbReference>
<evidence type="ECO:0000259" key="7">
    <source>
        <dbReference type="PROSITE" id="PS50158"/>
    </source>
</evidence>
<evidence type="ECO:0000313" key="8">
    <source>
        <dbReference type="EMBL" id="KAF0304334.1"/>
    </source>
</evidence>
<keyword evidence="4" id="KW-0653">Protein transport</keyword>
<dbReference type="Proteomes" id="UP000440578">
    <property type="component" value="Unassembled WGS sequence"/>
</dbReference>
<proteinExistence type="inferred from homology"/>
<keyword evidence="5" id="KW-0472">Membrane</keyword>
<evidence type="ECO:0000256" key="4">
    <source>
        <dbReference type="ARBA" id="ARBA00022927"/>
    </source>
</evidence>
<dbReference type="InterPro" id="IPR001878">
    <property type="entry name" value="Znf_CCHC"/>
</dbReference>
<keyword evidence="6" id="KW-0479">Metal-binding</keyword>
<comment type="caution">
    <text evidence="8">The sequence shown here is derived from an EMBL/GenBank/DDBJ whole genome shotgun (WGS) entry which is preliminary data.</text>
</comment>
<evidence type="ECO:0000256" key="5">
    <source>
        <dbReference type="ARBA" id="ARBA00023136"/>
    </source>
</evidence>
<accession>A0A6A4WKK0</accession>
<dbReference type="GO" id="GO:0003676">
    <property type="term" value="F:nucleic acid binding"/>
    <property type="evidence" value="ECO:0007669"/>
    <property type="project" value="InterPro"/>
</dbReference>
<dbReference type="InterPro" id="IPR042491">
    <property type="entry name" value="Vps35_C"/>
</dbReference>
<comment type="subcellular location">
    <subcellularLocation>
        <location evidence="1">Membrane</location>
        <topology evidence="1">Peripheral membrane protein</topology>
    </subcellularLocation>
</comment>
<dbReference type="Pfam" id="PF03635">
    <property type="entry name" value="Vps35"/>
    <property type="match status" value="2"/>
</dbReference>
<comment type="similarity">
    <text evidence="2">Belongs to the VPS35 family.</text>
</comment>
<keyword evidence="9" id="KW-1185">Reference proteome</keyword>
<name>A0A6A4WKK0_AMPAM</name>
<dbReference type="PIRSF" id="PIRSF009375">
    <property type="entry name" value="Retromer_Vps35"/>
    <property type="match status" value="1"/>
</dbReference>
<reference evidence="8 9" key="1">
    <citation type="submission" date="2019-07" db="EMBL/GenBank/DDBJ databases">
        <title>Draft genome assembly of a fouling barnacle, Amphibalanus amphitrite (Darwin, 1854): The first reference genome for Thecostraca.</title>
        <authorList>
            <person name="Kim W."/>
        </authorList>
    </citation>
    <scope>NUCLEOTIDE SEQUENCE [LARGE SCALE GENOMIC DNA]</scope>
    <source>
        <strain evidence="8">SNU_AA5</strain>
        <tissue evidence="8">Soma without cirri and trophi</tissue>
    </source>
</reference>
<feature type="domain" description="CCHC-type" evidence="7">
    <location>
        <begin position="794"/>
        <end position="809"/>
    </location>
</feature>
<keyword evidence="3" id="KW-0813">Transport</keyword>
<evidence type="ECO:0000256" key="1">
    <source>
        <dbReference type="ARBA" id="ARBA00004170"/>
    </source>
</evidence>
<organism evidence="8 9">
    <name type="scientific">Amphibalanus amphitrite</name>
    <name type="common">Striped barnacle</name>
    <name type="synonym">Balanus amphitrite</name>
    <dbReference type="NCBI Taxonomy" id="1232801"/>
    <lineage>
        <taxon>Eukaryota</taxon>
        <taxon>Metazoa</taxon>
        <taxon>Ecdysozoa</taxon>
        <taxon>Arthropoda</taxon>
        <taxon>Crustacea</taxon>
        <taxon>Multicrustacea</taxon>
        <taxon>Cirripedia</taxon>
        <taxon>Thoracica</taxon>
        <taxon>Thoracicalcarea</taxon>
        <taxon>Balanomorpha</taxon>
        <taxon>Balanoidea</taxon>
        <taxon>Balanidae</taxon>
        <taxon>Amphibalaninae</taxon>
        <taxon>Amphibalanus</taxon>
    </lineage>
</organism>
<evidence type="ECO:0000256" key="2">
    <source>
        <dbReference type="ARBA" id="ARBA00006536"/>
    </source>
</evidence>
<dbReference type="Gene3D" id="1.25.40.660">
    <property type="entry name" value="Vacuolar protein sorting-associated protein 35, helical subcomplex Vps35-C"/>
    <property type="match status" value="2"/>
</dbReference>
<dbReference type="PANTHER" id="PTHR11099">
    <property type="entry name" value="VACUOLAR SORTING PROTEIN 35"/>
    <property type="match status" value="1"/>
</dbReference>
<dbReference type="SUPFAM" id="SSF57756">
    <property type="entry name" value="Retrovirus zinc finger-like domains"/>
    <property type="match status" value="1"/>
</dbReference>
<evidence type="ECO:0000256" key="3">
    <source>
        <dbReference type="ARBA" id="ARBA00022448"/>
    </source>
</evidence>
<dbReference type="PANTHER" id="PTHR11099:SF0">
    <property type="entry name" value="VACUOLAR PROTEIN SORTING-ASSOCIATED PROTEIN 35"/>
    <property type="match status" value="1"/>
</dbReference>
<dbReference type="EMBL" id="VIIS01000855">
    <property type="protein sequence ID" value="KAF0304334.1"/>
    <property type="molecule type" value="Genomic_DNA"/>
</dbReference>
<dbReference type="GO" id="GO:0042147">
    <property type="term" value="P:retrograde transport, endosome to Golgi"/>
    <property type="evidence" value="ECO:0007669"/>
    <property type="project" value="InterPro"/>
</dbReference>
<dbReference type="GO" id="GO:0005770">
    <property type="term" value="C:late endosome"/>
    <property type="evidence" value="ECO:0007669"/>
    <property type="project" value="TreeGrafter"/>
</dbReference>
<evidence type="ECO:0000313" key="9">
    <source>
        <dbReference type="Proteomes" id="UP000440578"/>
    </source>
</evidence>
<keyword evidence="6" id="KW-0863">Zinc-finger</keyword>
<dbReference type="InterPro" id="IPR005378">
    <property type="entry name" value="Vps35"/>
</dbReference>